<dbReference type="EMBL" id="DVJN01000025">
    <property type="protein sequence ID" value="HIS91629.1"/>
    <property type="molecule type" value="Genomic_DNA"/>
</dbReference>
<evidence type="ECO:0000256" key="5">
    <source>
        <dbReference type="ARBA" id="ARBA00022989"/>
    </source>
</evidence>
<keyword evidence="6 7" id="KW-0472">Membrane</keyword>
<feature type="transmembrane region" description="Helical" evidence="7">
    <location>
        <begin position="79"/>
        <end position="106"/>
    </location>
</feature>
<reference evidence="9" key="2">
    <citation type="journal article" date="2021" name="PeerJ">
        <title>Extensive microbial diversity within the chicken gut microbiome revealed by metagenomics and culture.</title>
        <authorList>
            <person name="Gilroy R."/>
            <person name="Ravi A."/>
            <person name="Getino M."/>
            <person name="Pursley I."/>
            <person name="Horton D.L."/>
            <person name="Alikhan N.F."/>
            <person name="Baker D."/>
            <person name="Gharbi K."/>
            <person name="Hall N."/>
            <person name="Watson M."/>
            <person name="Adriaenssens E.M."/>
            <person name="Foster-Nyarko E."/>
            <person name="Jarju S."/>
            <person name="Secka A."/>
            <person name="Antonio M."/>
            <person name="Oren A."/>
            <person name="Chaudhuri R.R."/>
            <person name="La Ragione R."/>
            <person name="Hildebrand F."/>
            <person name="Pallen M.J."/>
        </authorList>
    </citation>
    <scope>NUCLEOTIDE SEQUENCE</scope>
    <source>
        <strain evidence="9">13766</strain>
    </source>
</reference>
<feature type="transmembrane region" description="Helical" evidence="7">
    <location>
        <begin position="127"/>
        <end position="145"/>
    </location>
</feature>
<feature type="transmembrane region" description="Helical" evidence="7">
    <location>
        <begin position="220"/>
        <end position="245"/>
    </location>
</feature>
<dbReference type="PROSITE" id="PS50928">
    <property type="entry name" value="ABC_TM1"/>
    <property type="match status" value="1"/>
</dbReference>
<dbReference type="GO" id="GO:0055085">
    <property type="term" value="P:transmembrane transport"/>
    <property type="evidence" value="ECO:0007669"/>
    <property type="project" value="InterPro"/>
</dbReference>
<comment type="caution">
    <text evidence="9">The sequence shown here is derived from an EMBL/GenBank/DDBJ whole genome shotgun (WGS) entry which is preliminary data.</text>
</comment>
<proteinExistence type="inferred from homology"/>
<evidence type="ECO:0000256" key="3">
    <source>
        <dbReference type="ARBA" id="ARBA00022475"/>
    </source>
</evidence>
<dbReference type="InterPro" id="IPR035906">
    <property type="entry name" value="MetI-like_sf"/>
</dbReference>
<reference evidence="9" key="1">
    <citation type="submission" date="2020-10" db="EMBL/GenBank/DDBJ databases">
        <authorList>
            <person name="Gilroy R."/>
        </authorList>
    </citation>
    <scope>NUCLEOTIDE SEQUENCE</scope>
    <source>
        <strain evidence="9">13766</strain>
    </source>
</reference>
<evidence type="ECO:0000313" key="9">
    <source>
        <dbReference type="EMBL" id="HIS91629.1"/>
    </source>
</evidence>
<protein>
    <submittedName>
        <fullName evidence="9">Sugar ABC transporter permease</fullName>
    </submittedName>
</protein>
<feature type="transmembrane region" description="Helical" evidence="7">
    <location>
        <begin position="21"/>
        <end position="40"/>
    </location>
</feature>
<evidence type="ECO:0000256" key="1">
    <source>
        <dbReference type="ARBA" id="ARBA00004651"/>
    </source>
</evidence>
<dbReference type="InterPro" id="IPR050809">
    <property type="entry name" value="UgpAE/MalFG_permease"/>
</dbReference>
<evidence type="ECO:0000313" key="10">
    <source>
        <dbReference type="Proteomes" id="UP000824140"/>
    </source>
</evidence>
<evidence type="ECO:0000259" key="8">
    <source>
        <dbReference type="PROSITE" id="PS50928"/>
    </source>
</evidence>
<evidence type="ECO:0000256" key="6">
    <source>
        <dbReference type="ARBA" id="ARBA00023136"/>
    </source>
</evidence>
<keyword evidence="3" id="KW-1003">Cell membrane</keyword>
<feature type="domain" description="ABC transmembrane type-1" evidence="8">
    <location>
        <begin position="85"/>
        <end position="300"/>
    </location>
</feature>
<dbReference type="GO" id="GO:0005886">
    <property type="term" value="C:plasma membrane"/>
    <property type="evidence" value="ECO:0007669"/>
    <property type="project" value="UniProtKB-SubCell"/>
</dbReference>
<comment type="similarity">
    <text evidence="7">Belongs to the binding-protein-dependent transport system permease family.</text>
</comment>
<dbReference type="InterPro" id="IPR000515">
    <property type="entry name" value="MetI-like"/>
</dbReference>
<dbReference type="CDD" id="cd06261">
    <property type="entry name" value="TM_PBP2"/>
    <property type="match status" value="1"/>
</dbReference>
<dbReference type="Proteomes" id="UP000824140">
    <property type="component" value="Unassembled WGS sequence"/>
</dbReference>
<dbReference type="Pfam" id="PF00528">
    <property type="entry name" value="BPD_transp_1"/>
    <property type="match status" value="1"/>
</dbReference>
<dbReference type="PANTHER" id="PTHR43227">
    <property type="entry name" value="BLL4140 PROTEIN"/>
    <property type="match status" value="1"/>
</dbReference>
<keyword evidence="2 7" id="KW-0813">Transport</keyword>
<feature type="transmembrane region" description="Helical" evidence="7">
    <location>
        <begin position="175"/>
        <end position="200"/>
    </location>
</feature>
<keyword evidence="5 7" id="KW-1133">Transmembrane helix</keyword>
<sequence>MVRKNPAQPKPRLSPQSRLRFSGWEYWVMVLPLVAYVLLFKYKPMYGALLAFKKYRAIDGILGSPWIGLENFERLFSSYWFPIIMENTFTISALSLVLGFPLPILLALSLNEVRSTRYRKLVQTVTYAPHFISVVVLCGIIHLFLSPEYGIVNAAIQGLGFEPIFFLQKGGMFKWIYVISGLWQGTGWGSIIYFAALSAVDPALLESAQIDGATRLKRIWYINLPTILPTIVIMLILNSGSLLAVGYEKVFLLQTDANLSSSEVISTYVYKYGLVNNDYGFSTAVGLFNSVINSALLIAVNCIARRVGETSLW</sequence>
<accession>A0A9D1FY93</accession>
<evidence type="ECO:0000256" key="7">
    <source>
        <dbReference type="RuleBase" id="RU363032"/>
    </source>
</evidence>
<dbReference type="AlphaFoldDB" id="A0A9D1FY93"/>
<keyword evidence="4 7" id="KW-0812">Transmembrane</keyword>
<dbReference type="PANTHER" id="PTHR43227:SF11">
    <property type="entry name" value="BLL4140 PROTEIN"/>
    <property type="match status" value="1"/>
</dbReference>
<evidence type="ECO:0000256" key="2">
    <source>
        <dbReference type="ARBA" id="ARBA00022448"/>
    </source>
</evidence>
<gene>
    <name evidence="9" type="ORF">IAA84_01285</name>
</gene>
<organism evidence="9 10">
    <name type="scientific">Candidatus Alectryocaccomicrobium excrementavium</name>
    <dbReference type="NCBI Taxonomy" id="2840668"/>
    <lineage>
        <taxon>Bacteria</taxon>
        <taxon>Bacillati</taxon>
        <taxon>Bacillota</taxon>
        <taxon>Clostridia</taxon>
        <taxon>Candidatus Alectryocaccomicrobium</taxon>
    </lineage>
</organism>
<dbReference type="Gene3D" id="1.10.3720.10">
    <property type="entry name" value="MetI-like"/>
    <property type="match status" value="1"/>
</dbReference>
<feature type="transmembrane region" description="Helical" evidence="7">
    <location>
        <begin position="279"/>
        <end position="304"/>
    </location>
</feature>
<name>A0A9D1FY93_9FIRM</name>
<dbReference type="SUPFAM" id="SSF161098">
    <property type="entry name" value="MetI-like"/>
    <property type="match status" value="1"/>
</dbReference>
<comment type="subcellular location">
    <subcellularLocation>
        <location evidence="1 7">Cell membrane</location>
        <topology evidence="1 7">Multi-pass membrane protein</topology>
    </subcellularLocation>
</comment>
<evidence type="ECO:0000256" key="4">
    <source>
        <dbReference type="ARBA" id="ARBA00022692"/>
    </source>
</evidence>